<dbReference type="AlphaFoldDB" id="A0A4U5ND24"/>
<evidence type="ECO:0000313" key="2">
    <source>
        <dbReference type="Proteomes" id="UP000298663"/>
    </source>
</evidence>
<accession>A0A4U5ND24</accession>
<proteinExistence type="predicted"/>
<evidence type="ECO:0000313" key="1">
    <source>
        <dbReference type="EMBL" id="TKR80490.1"/>
    </source>
</evidence>
<sequence length="159" mass="18139">MSPWSAAAMFQQPLDEIELPSTTAFLHDIFYMERRDMRRELPRVLPLFTDHDANTREVAFAAALHILATLWRLRDREEMANLRQQVVLSYREALSSSSHAIACHALSVLPDYTREIGLTTHSEHILRVAMSVCQRSNMGNAYPAIGKAIAELVRGRSYR</sequence>
<gene>
    <name evidence="1" type="ORF">L596_014557</name>
</gene>
<dbReference type="EMBL" id="AZBU02000004">
    <property type="protein sequence ID" value="TKR80490.1"/>
    <property type="molecule type" value="Genomic_DNA"/>
</dbReference>
<keyword evidence="2" id="KW-1185">Reference proteome</keyword>
<comment type="caution">
    <text evidence="1">The sequence shown here is derived from an EMBL/GenBank/DDBJ whole genome shotgun (WGS) entry which is preliminary data.</text>
</comment>
<reference evidence="1 2" key="2">
    <citation type="journal article" date="2019" name="G3 (Bethesda)">
        <title>Hybrid Assembly of the Genome of the Entomopathogenic Nematode Steinernema carpocapsae Identifies the X-Chromosome.</title>
        <authorList>
            <person name="Serra L."/>
            <person name="Macchietto M."/>
            <person name="Macias-Munoz A."/>
            <person name="McGill C.J."/>
            <person name="Rodriguez I.M."/>
            <person name="Rodriguez B."/>
            <person name="Murad R."/>
            <person name="Mortazavi A."/>
        </authorList>
    </citation>
    <scope>NUCLEOTIDE SEQUENCE [LARGE SCALE GENOMIC DNA]</scope>
    <source>
        <strain evidence="1 2">ALL</strain>
    </source>
</reference>
<organism evidence="1 2">
    <name type="scientific">Steinernema carpocapsae</name>
    <name type="common">Entomopathogenic nematode</name>
    <dbReference type="NCBI Taxonomy" id="34508"/>
    <lineage>
        <taxon>Eukaryota</taxon>
        <taxon>Metazoa</taxon>
        <taxon>Ecdysozoa</taxon>
        <taxon>Nematoda</taxon>
        <taxon>Chromadorea</taxon>
        <taxon>Rhabditida</taxon>
        <taxon>Tylenchina</taxon>
        <taxon>Panagrolaimomorpha</taxon>
        <taxon>Strongyloidoidea</taxon>
        <taxon>Steinernematidae</taxon>
        <taxon>Steinernema</taxon>
    </lineage>
</organism>
<reference evidence="1 2" key="1">
    <citation type="journal article" date="2015" name="Genome Biol.">
        <title>Comparative genomics of Steinernema reveals deeply conserved gene regulatory networks.</title>
        <authorList>
            <person name="Dillman A.R."/>
            <person name="Macchietto M."/>
            <person name="Porter C.F."/>
            <person name="Rogers A."/>
            <person name="Williams B."/>
            <person name="Antoshechkin I."/>
            <person name="Lee M.M."/>
            <person name="Goodwin Z."/>
            <person name="Lu X."/>
            <person name="Lewis E.E."/>
            <person name="Goodrich-Blair H."/>
            <person name="Stock S.P."/>
            <person name="Adams B.J."/>
            <person name="Sternberg P.W."/>
            <person name="Mortazavi A."/>
        </authorList>
    </citation>
    <scope>NUCLEOTIDE SEQUENCE [LARGE SCALE GENOMIC DNA]</scope>
    <source>
        <strain evidence="1 2">ALL</strain>
    </source>
</reference>
<protein>
    <submittedName>
        <fullName evidence="1">Uncharacterized protein</fullName>
    </submittedName>
</protein>
<name>A0A4U5ND24_STECR</name>
<dbReference type="Proteomes" id="UP000298663">
    <property type="component" value="Unassembled WGS sequence"/>
</dbReference>